<keyword evidence="3 7" id="KW-0808">Transferase</keyword>
<dbReference type="NCBIfam" id="NF033452">
    <property type="entry name" value="BREX_1_MTaseX"/>
    <property type="match status" value="1"/>
</dbReference>
<evidence type="ECO:0000256" key="3">
    <source>
        <dbReference type="ARBA" id="ARBA00022679"/>
    </source>
</evidence>
<dbReference type="Gene3D" id="3.40.50.150">
    <property type="entry name" value="Vaccinia Virus protein VP39"/>
    <property type="match status" value="1"/>
</dbReference>
<dbReference type="AlphaFoldDB" id="A0A5P8MAM3"/>
<dbReference type="InterPro" id="IPR029063">
    <property type="entry name" value="SAM-dependent_MTases_sf"/>
</dbReference>
<accession>A0A5P8MAM3</accession>
<dbReference type="GO" id="GO:0009007">
    <property type="term" value="F:site-specific DNA-methyltransferase (adenine-specific) activity"/>
    <property type="evidence" value="ECO:0007669"/>
    <property type="project" value="UniProtKB-EC"/>
</dbReference>
<protein>
    <recommendedName>
        <fullName evidence="1">site-specific DNA-methyltransferase (adenine-specific)</fullName>
        <ecNumber evidence="1">2.1.1.72</ecNumber>
    </recommendedName>
</protein>
<sequence length="777" mass="88896">MSAYPCSQPVLSITKGLCQCHTSLILSFTPSYQNGVIKELVTEVPRDDFDVEKEGQVEIIGWLYQYYNEEPKDVAFKKSKYAASDIPAVTQLFTPDWIVKYLVENSLGRYWIDVLHTRGNQRSEQDIAQSFGWRYFMPAAQQTEDVQQQLLAINSHLSDKKLQQITFLDPAMGSGHILIYAFDVFMQLYQSEGYSAREAANSIVTNNLFDLDIDRRAYQLAYFAVMMKLRQYDRRALTQSVEPQLSDIPKTNILNDDLNELTRAYANQLSQQQAKSFQSTVREFNRGDVLGSLIKPILDQGILSELQASAATEPESAQLSFATTNFNFEEMSRITRVLTILAAQYTIVVTNPPYMGSGKMTPSLSKFVKREYPDSKADLFAVFMELAQKLNVQNGYHALITQHQWMFLSSFEKLRVKLRKNVLINMAHLGTRAFEEIGGEVVQSTAFVMRNASIPSYVGTYERLVNAPSQTAKEDAYLEMVKDPSCKGLYRTNQTNFGKIPGKPIAYWFSKNAVNLFELPLLGSLMSAGTGLQTSDDKRFIRFWYEVNNKRIGRIKHWVHYDKGGGYRRWYGNQDYVVNWEDDGKEIKQYISERYPYLHGNYGFVVKNEKNYFKPGLVTSKVTSGILGFRIVTDQEIYSAATTGVFPENNFSYYLALTNSPILSMISDLNPTINFQASYLEKLPIKLSDNRMIDYLSDVNVFLAKIDWDNFEKSEKFSVQFLLIHIAEHTVLAIHRIQQCLSNMCATVEHQAQKLTTWWHKIQNVPKKCQTFGLGGH</sequence>
<dbReference type="Proteomes" id="UP000326779">
    <property type="component" value="Chromosome"/>
</dbReference>
<proteinExistence type="predicted"/>
<evidence type="ECO:0000313" key="8">
    <source>
        <dbReference type="Proteomes" id="UP000326779"/>
    </source>
</evidence>
<reference evidence="7 8" key="1">
    <citation type="submission" date="2019-10" db="EMBL/GenBank/DDBJ databases">
        <title>The completed genome of Lactobacillus harbinensis M1.</title>
        <authorList>
            <person name="Zheng Y."/>
        </authorList>
    </citation>
    <scope>NUCLEOTIDE SEQUENCE [LARGE SCALE GENOMIC DNA]</scope>
    <source>
        <strain evidence="7 8">M1</strain>
    </source>
</reference>
<dbReference type="InterPro" id="IPR011639">
    <property type="entry name" value="MethylTrfase_TaqI-like_dom"/>
</dbReference>
<dbReference type="PANTHER" id="PTHR33841:SF1">
    <property type="entry name" value="DNA METHYLTRANSFERASE A"/>
    <property type="match status" value="1"/>
</dbReference>
<gene>
    <name evidence="7" type="primary">pglX</name>
    <name evidence="7" type="ORF">D1010_17265</name>
</gene>
<evidence type="ECO:0000256" key="1">
    <source>
        <dbReference type="ARBA" id="ARBA00011900"/>
    </source>
</evidence>
<dbReference type="GO" id="GO:0003676">
    <property type="term" value="F:nucleic acid binding"/>
    <property type="evidence" value="ECO:0007669"/>
    <property type="project" value="InterPro"/>
</dbReference>
<evidence type="ECO:0000313" key="7">
    <source>
        <dbReference type="EMBL" id="QFR24991.1"/>
    </source>
</evidence>
<dbReference type="InterPro" id="IPR002052">
    <property type="entry name" value="DNA_methylase_N6_adenine_CS"/>
</dbReference>
<dbReference type="REBASE" id="368817">
    <property type="entry name" value="LhaM1ORF17265P"/>
</dbReference>
<dbReference type="KEGG" id="lhb:D1010_17265"/>
<dbReference type="PANTHER" id="PTHR33841">
    <property type="entry name" value="DNA METHYLTRANSFERASE YEEA-RELATED"/>
    <property type="match status" value="1"/>
</dbReference>
<dbReference type="EMBL" id="CP045143">
    <property type="protein sequence ID" value="QFR24991.1"/>
    <property type="molecule type" value="Genomic_DNA"/>
</dbReference>
<dbReference type="InterPro" id="IPR047939">
    <property type="entry name" value="BREX_1_PglX"/>
</dbReference>
<dbReference type="SUPFAM" id="SSF53335">
    <property type="entry name" value="S-adenosyl-L-methionine-dependent methyltransferases"/>
    <property type="match status" value="1"/>
</dbReference>
<dbReference type="GO" id="GO:0006304">
    <property type="term" value="P:DNA modification"/>
    <property type="evidence" value="ECO:0007669"/>
    <property type="project" value="InterPro"/>
</dbReference>
<evidence type="ECO:0000256" key="5">
    <source>
        <dbReference type="ARBA" id="ARBA00047942"/>
    </source>
</evidence>
<evidence type="ECO:0000259" key="6">
    <source>
        <dbReference type="Pfam" id="PF07669"/>
    </source>
</evidence>
<organism evidence="7 8">
    <name type="scientific">Schleiferilactobacillus harbinensis</name>
    <dbReference type="NCBI Taxonomy" id="304207"/>
    <lineage>
        <taxon>Bacteria</taxon>
        <taxon>Bacillati</taxon>
        <taxon>Bacillota</taxon>
        <taxon>Bacilli</taxon>
        <taxon>Lactobacillales</taxon>
        <taxon>Lactobacillaceae</taxon>
        <taxon>Schleiferilactobacillus</taxon>
    </lineage>
</organism>
<evidence type="ECO:0000256" key="2">
    <source>
        <dbReference type="ARBA" id="ARBA00022603"/>
    </source>
</evidence>
<dbReference type="PROSITE" id="PS00092">
    <property type="entry name" value="N6_MTASE"/>
    <property type="match status" value="1"/>
</dbReference>
<keyword evidence="2 7" id="KW-0489">Methyltransferase</keyword>
<name>A0A5P8MAM3_9LACO</name>
<evidence type="ECO:0000256" key="4">
    <source>
        <dbReference type="ARBA" id="ARBA00022691"/>
    </source>
</evidence>
<dbReference type="InterPro" id="IPR050953">
    <property type="entry name" value="N4_N6_ade-DNA_methylase"/>
</dbReference>
<keyword evidence="4" id="KW-0949">S-adenosyl-L-methionine</keyword>
<dbReference type="GO" id="GO:0032259">
    <property type="term" value="P:methylation"/>
    <property type="evidence" value="ECO:0007669"/>
    <property type="project" value="UniProtKB-KW"/>
</dbReference>
<dbReference type="Pfam" id="PF07669">
    <property type="entry name" value="Eco57I"/>
    <property type="match status" value="1"/>
</dbReference>
<dbReference type="EC" id="2.1.1.72" evidence="1"/>
<comment type="catalytic activity">
    <reaction evidence="5">
        <text>a 2'-deoxyadenosine in DNA + S-adenosyl-L-methionine = an N(6)-methyl-2'-deoxyadenosine in DNA + S-adenosyl-L-homocysteine + H(+)</text>
        <dbReference type="Rhea" id="RHEA:15197"/>
        <dbReference type="Rhea" id="RHEA-COMP:12418"/>
        <dbReference type="Rhea" id="RHEA-COMP:12419"/>
        <dbReference type="ChEBI" id="CHEBI:15378"/>
        <dbReference type="ChEBI" id="CHEBI:57856"/>
        <dbReference type="ChEBI" id="CHEBI:59789"/>
        <dbReference type="ChEBI" id="CHEBI:90615"/>
        <dbReference type="ChEBI" id="CHEBI:90616"/>
        <dbReference type="EC" id="2.1.1.72"/>
    </reaction>
</comment>
<feature type="domain" description="Type II methyltransferase M.TaqI-like" evidence="6">
    <location>
        <begin position="206"/>
        <end position="423"/>
    </location>
</feature>